<evidence type="ECO:0000313" key="1">
    <source>
        <dbReference type="EMBL" id="KAK9512118.1"/>
    </source>
</evidence>
<comment type="caution">
    <text evidence="1">The sequence shown here is derived from an EMBL/GenBank/DDBJ whole genome shotgun (WGS) entry which is preliminary data.</text>
</comment>
<accession>A0AAW1DRX9</accession>
<keyword evidence="2" id="KW-1185">Reference proteome</keyword>
<proteinExistence type="predicted"/>
<sequence>MDDQMYSLIELIDKKNIERDRDINKLLEKLSAMNQITAAINSMWCKCNESENKTAPPRSFCRPPSSADRPHFSIDTIINDLKLMINDLDKDEPKYKKDKIQTYQSMSTMRPSSRSMDLVEPTVQSFKESCIGCSAIRGCTGTQCRTHGEQSFLPTRETSPSRCNCQCTKYNGLQDRCEGYRCINKSCKKTPIGDPKEGWIYPTIPCDRNRDSQVKSYPLLWEYPQRVAQTRRCLLKELIEKDLLVEQSSNVFNFCLLCGIEENEIANTSTCFVNKCDTENNVDPPRSFCKTCNKDRAVITLNQIVDDLSFIFDKIDNDRTRHSLQQTPKESCAGCSAIKAQCPVIQCRPKKETFREISQNRCHCQCTKYNGLQDRCELYPCINKNCKKKVFADPQEGWIYPRISCEEYTDKKVKNYPELHE</sequence>
<dbReference type="Proteomes" id="UP001461498">
    <property type="component" value="Unassembled WGS sequence"/>
</dbReference>
<dbReference type="EMBL" id="JAPXFL010000001">
    <property type="protein sequence ID" value="KAK9512118.1"/>
    <property type="molecule type" value="Genomic_DNA"/>
</dbReference>
<dbReference type="AlphaFoldDB" id="A0AAW1DRX9"/>
<reference evidence="1 2" key="1">
    <citation type="submission" date="2022-12" db="EMBL/GenBank/DDBJ databases">
        <title>Chromosome-level genome assembly of true bugs.</title>
        <authorList>
            <person name="Ma L."/>
            <person name="Li H."/>
        </authorList>
    </citation>
    <scope>NUCLEOTIDE SEQUENCE [LARGE SCALE GENOMIC DNA]</scope>
    <source>
        <strain evidence="1">Lab_2022b</strain>
    </source>
</reference>
<name>A0AAW1DRX9_9HEMI</name>
<gene>
    <name evidence="1" type="ORF">O3M35_000614</name>
</gene>
<protein>
    <submittedName>
        <fullName evidence="1">Uncharacterized protein</fullName>
    </submittedName>
</protein>
<evidence type="ECO:0000313" key="2">
    <source>
        <dbReference type="Proteomes" id="UP001461498"/>
    </source>
</evidence>
<organism evidence="1 2">
    <name type="scientific">Rhynocoris fuscipes</name>
    <dbReference type="NCBI Taxonomy" id="488301"/>
    <lineage>
        <taxon>Eukaryota</taxon>
        <taxon>Metazoa</taxon>
        <taxon>Ecdysozoa</taxon>
        <taxon>Arthropoda</taxon>
        <taxon>Hexapoda</taxon>
        <taxon>Insecta</taxon>
        <taxon>Pterygota</taxon>
        <taxon>Neoptera</taxon>
        <taxon>Paraneoptera</taxon>
        <taxon>Hemiptera</taxon>
        <taxon>Heteroptera</taxon>
        <taxon>Panheteroptera</taxon>
        <taxon>Cimicomorpha</taxon>
        <taxon>Reduviidae</taxon>
        <taxon>Harpactorinae</taxon>
        <taxon>Harpactorini</taxon>
        <taxon>Rhynocoris</taxon>
    </lineage>
</organism>